<reference evidence="3" key="1">
    <citation type="journal article" date="2014" name="Nat. Genet.">
        <title>Genome of the human hookworm Necator americanus.</title>
        <authorList>
            <person name="Tang Y.T."/>
            <person name="Gao X."/>
            <person name="Rosa B.A."/>
            <person name="Abubucker S."/>
            <person name="Hallsworth-Pepin K."/>
            <person name="Martin J."/>
            <person name="Tyagi R."/>
            <person name="Heizer E."/>
            <person name="Zhang X."/>
            <person name="Bhonagiri-Palsikar V."/>
            <person name="Minx P."/>
            <person name="Warren W.C."/>
            <person name="Wang Q."/>
            <person name="Zhan B."/>
            <person name="Hotez P.J."/>
            <person name="Sternberg P.W."/>
            <person name="Dougall A."/>
            <person name="Gaze S.T."/>
            <person name="Mulvenna J."/>
            <person name="Sotillo J."/>
            <person name="Ranganathan S."/>
            <person name="Rabelo E.M."/>
            <person name="Wilson R.K."/>
            <person name="Felgner P.L."/>
            <person name="Bethony J."/>
            <person name="Hawdon J.M."/>
            <person name="Gasser R.B."/>
            <person name="Loukas A."/>
            <person name="Mitreva M."/>
        </authorList>
    </citation>
    <scope>NUCLEOTIDE SEQUENCE [LARGE SCALE GENOMIC DNA]</scope>
</reference>
<protein>
    <submittedName>
        <fullName evidence="2">Uncharacterized protein</fullName>
    </submittedName>
</protein>
<keyword evidence="3" id="KW-1185">Reference proteome</keyword>
<name>W2T7W9_NECAM</name>
<feature type="region of interest" description="Disordered" evidence="1">
    <location>
        <begin position="1"/>
        <end position="20"/>
    </location>
</feature>
<organism evidence="2 3">
    <name type="scientific">Necator americanus</name>
    <name type="common">Human hookworm</name>
    <dbReference type="NCBI Taxonomy" id="51031"/>
    <lineage>
        <taxon>Eukaryota</taxon>
        <taxon>Metazoa</taxon>
        <taxon>Ecdysozoa</taxon>
        <taxon>Nematoda</taxon>
        <taxon>Chromadorea</taxon>
        <taxon>Rhabditida</taxon>
        <taxon>Rhabditina</taxon>
        <taxon>Rhabditomorpha</taxon>
        <taxon>Strongyloidea</taxon>
        <taxon>Ancylostomatidae</taxon>
        <taxon>Bunostominae</taxon>
        <taxon>Necator</taxon>
    </lineage>
</organism>
<dbReference type="EMBL" id="KI660156">
    <property type="protein sequence ID" value="ETN77714.1"/>
    <property type="molecule type" value="Genomic_DNA"/>
</dbReference>
<evidence type="ECO:0000256" key="1">
    <source>
        <dbReference type="SAM" id="MobiDB-lite"/>
    </source>
</evidence>
<evidence type="ECO:0000313" key="2">
    <source>
        <dbReference type="EMBL" id="ETN77714.1"/>
    </source>
</evidence>
<dbReference type="KEGG" id="nai:NECAME_10864"/>
<accession>W2T7W9</accession>
<gene>
    <name evidence="2" type="ORF">NECAME_10864</name>
</gene>
<proteinExistence type="predicted"/>
<dbReference type="Proteomes" id="UP000053676">
    <property type="component" value="Unassembled WGS sequence"/>
</dbReference>
<evidence type="ECO:0000313" key="3">
    <source>
        <dbReference type="Proteomes" id="UP000053676"/>
    </source>
</evidence>
<dbReference type="AlphaFoldDB" id="W2T7W9"/>
<sequence length="98" mass="11090">MFRKVGESTDVGEGPKTNIQYTVRTRLTAGGHTYTDTQPRSRDRERMFIKHIAKGRGGSTGGDELFTRTNSIARMERLCVYRSRADKDTHKLIGRKTG</sequence>